<evidence type="ECO:0000256" key="2">
    <source>
        <dbReference type="SAM" id="SignalP"/>
    </source>
</evidence>
<evidence type="ECO:0000256" key="1">
    <source>
        <dbReference type="SAM" id="MobiDB-lite"/>
    </source>
</evidence>
<dbReference type="OrthoDB" id="7559893at2"/>
<evidence type="ECO:0000313" key="4">
    <source>
        <dbReference type="Proteomes" id="UP000319931"/>
    </source>
</evidence>
<name>A0A502FK05_9SPHN</name>
<proteinExistence type="predicted"/>
<keyword evidence="2" id="KW-0732">Signal</keyword>
<dbReference type="EMBL" id="RCZC01000006">
    <property type="protein sequence ID" value="TPG49808.1"/>
    <property type="molecule type" value="Genomic_DNA"/>
</dbReference>
<dbReference type="AlphaFoldDB" id="A0A502FK05"/>
<feature type="signal peptide" evidence="2">
    <location>
        <begin position="1"/>
        <end position="18"/>
    </location>
</feature>
<evidence type="ECO:0000313" key="3">
    <source>
        <dbReference type="EMBL" id="TPG49808.1"/>
    </source>
</evidence>
<keyword evidence="4" id="KW-1185">Reference proteome</keyword>
<gene>
    <name evidence="3" type="ORF">EAH76_18215</name>
</gene>
<dbReference type="PROSITE" id="PS51257">
    <property type="entry name" value="PROKAR_LIPOPROTEIN"/>
    <property type="match status" value="1"/>
</dbReference>
<organism evidence="3 4">
    <name type="scientific">Sphingomonas glacialis</name>
    <dbReference type="NCBI Taxonomy" id="658225"/>
    <lineage>
        <taxon>Bacteria</taxon>
        <taxon>Pseudomonadati</taxon>
        <taxon>Pseudomonadota</taxon>
        <taxon>Alphaproteobacteria</taxon>
        <taxon>Sphingomonadales</taxon>
        <taxon>Sphingomonadaceae</taxon>
        <taxon>Sphingomonas</taxon>
    </lineage>
</organism>
<dbReference type="Pfam" id="PF12276">
    <property type="entry name" value="DUF3617"/>
    <property type="match status" value="1"/>
</dbReference>
<reference evidence="3 4" key="1">
    <citation type="journal article" date="2019" name="Environ. Microbiol.">
        <title>Species interactions and distinct microbial communities in high Arctic permafrost affected cryosols are associated with the CH4 and CO2 gas fluxes.</title>
        <authorList>
            <person name="Altshuler I."/>
            <person name="Hamel J."/>
            <person name="Turney S."/>
            <person name="Magnuson E."/>
            <person name="Levesque R."/>
            <person name="Greer C."/>
            <person name="Whyte L.G."/>
        </authorList>
    </citation>
    <scope>NUCLEOTIDE SEQUENCE [LARGE SCALE GENOMIC DNA]</scope>
    <source>
        <strain evidence="3 4">E6.1</strain>
    </source>
</reference>
<dbReference type="Proteomes" id="UP000319931">
    <property type="component" value="Unassembled WGS sequence"/>
</dbReference>
<sequence>MTFRTLATLLALPTLALAACSPSGPVKRQAGSWSQKIEILKLEGRGATPETKTQMQKMFDSMAGTSVCLTPAAAAKEDFGKAMEQMASRGQNCTFDKKEVSGGTIHVAATCKQPTGGTVKMTIDGTNSATKQDMTMQTEGYAVGGAKEGTMQMHITSTRAGDCKPGDITPPDAPAAGPAPVAPAAKP</sequence>
<protein>
    <submittedName>
        <fullName evidence="3">DUF3617 family protein</fullName>
    </submittedName>
</protein>
<feature type="compositionally biased region" description="Low complexity" evidence="1">
    <location>
        <begin position="174"/>
        <end position="187"/>
    </location>
</feature>
<dbReference type="InterPro" id="IPR022061">
    <property type="entry name" value="DUF3617"/>
</dbReference>
<accession>A0A502FK05</accession>
<feature type="region of interest" description="Disordered" evidence="1">
    <location>
        <begin position="158"/>
        <end position="187"/>
    </location>
</feature>
<comment type="caution">
    <text evidence="3">The sequence shown here is derived from an EMBL/GenBank/DDBJ whole genome shotgun (WGS) entry which is preliminary data.</text>
</comment>
<dbReference type="RefSeq" id="WP_140851701.1">
    <property type="nucleotide sequence ID" value="NZ_RCZC01000006.1"/>
</dbReference>
<feature type="chain" id="PRO_5021344157" evidence="2">
    <location>
        <begin position="19"/>
        <end position="187"/>
    </location>
</feature>